<reference evidence="9 10" key="1">
    <citation type="submission" date="2019-03" db="EMBL/GenBank/DDBJ databases">
        <title>Draft genome sequences of novel Actinobacteria.</title>
        <authorList>
            <person name="Sahin N."/>
            <person name="Ay H."/>
            <person name="Saygin H."/>
        </authorList>
    </citation>
    <scope>NUCLEOTIDE SEQUENCE [LARGE SCALE GENOMIC DNA]</scope>
    <source>
        <strain evidence="9 10">JCM 30547</strain>
    </source>
</reference>
<dbReference type="GO" id="GO:0006281">
    <property type="term" value="P:DNA repair"/>
    <property type="evidence" value="ECO:0007669"/>
    <property type="project" value="InterPro"/>
</dbReference>
<keyword evidence="5" id="KW-0010">Activator</keyword>
<evidence type="ECO:0000313" key="10">
    <source>
        <dbReference type="Proteomes" id="UP000295075"/>
    </source>
</evidence>
<evidence type="ECO:0000256" key="7">
    <source>
        <dbReference type="SAM" id="MobiDB-lite"/>
    </source>
</evidence>
<dbReference type="OrthoDB" id="9811249at2"/>
<evidence type="ECO:0000256" key="6">
    <source>
        <dbReference type="ARBA" id="ARBA00023163"/>
    </source>
</evidence>
<sequence length="447" mass="48147">MTTYSAVRTTGIYCRPGCGSKPLAENVQTFELAAAAEAAGFRACLRCRPYRVAGTVADEAPELVCRAVQLIIAGVLDAAGEAALAARIGVSARHLRRMFHEHLGVTPDQFARSRRAHFARRLLDDSELGIAEVAFASGFGSLRQFNRAMREIFRASPKELRARRRKADRLTADGGLVLRMPYTPPYDWEAMSAFLKANAIPGVESVEGGIYRRTITLDGEPGLLEIGPGGPDHLLLQAHLPFWEGVIHVVDRAAALVGLETDLSMARQFLHGDPEIGPLLAARPGLRVPGAWGPFELAVQAIIRNPPSPAEVDGAQEPSTVRRAPGEVPGDEVLRKVVEVYGVRVPGLGFGLTHLFPGPEALVGVEPVAALAREVAEGNITLDCGRPEELGRRLEEVPGVSRRAAQLVVMRLGGRDAWPLDGEAGHLSPWRSLAAFHHLIGDYAKAS</sequence>
<comment type="cofactor">
    <cofactor evidence="1">
        <name>Zn(2+)</name>
        <dbReference type="ChEBI" id="CHEBI:29105"/>
    </cofactor>
</comment>
<dbReference type="SUPFAM" id="SSF57884">
    <property type="entry name" value="Ada DNA repair protein, N-terminal domain (N-Ada 10)"/>
    <property type="match status" value="1"/>
</dbReference>
<dbReference type="GO" id="GO:0032259">
    <property type="term" value="P:methylation"/>
    <property type="evidence" value="ECO:0007669"/>
    <property type="project" value="UniProtKB-KW"/>
</dbReference>
<dbReference type="GO" id="GO:0003700">
    <property type="term" value="F:DNA-binding transcription factor activity"/>
    <property type="evidence" value="ECO:0007669"/>
    <property type="project" value="InterPro"/>
</dbReference>
<feature type="domain" description="HTH araC/xylS-type" evidence="8">
    <location>
        <begin position="65"/>
        <end position="163"/>
    </location>
</feature>
<keyword evidence="2" id="KW-0489">Methyltransferase</keyword>
<dbReference type="SUPFAM" id="SSF46689">
    <property type="entry name" value="Homeodomain-like"/>
    <property type="match status" value="2"/>
</dbReference>
<protein>
    <submittedName>
        <fullName evidence="9">DNA-3-methyladenine glycosylase 2 family protein</fullName>
    </submittedName>
</protein>
<dbReference type="Gene3D" id="3.40.10.10">
    <property type="entry name" value="DNA Methylphosphotriester Repair Domain"/>
    <property type="match status" value="1"/>
</dbReference>
<dbReference type="InterPro" id="IPR037046">
    <property type="entry name" value="AlkA_N_sf"/>
</dbReference>
<evidence type="ECO:0000256" key="2">
    <source>
        <dbReference type="ARBA" id="ARBA00022603"/>
    </source>
</evidence>
<keyword evidence="6" id="KW-0804">Transcription</keyword>
<accession>A0A4R4P199</accession>
<dbReference type="SMART" id="SM01009">
    <property type="entry name" value="AlkA_N"/>
    <property type="match status" value="1"/>
</dbReference>
<name>A0A4R4P199_9ACTN</name>
<evidence type="ECO:0000256" key="4">
    <source>
        <dbReference type="ARBA" id="ARBA00023125"/>
    </source>
</evidence>
<dbReference type="Pfam" id="PF06029">
    <property type="entry name" value="AlkA_N"/>
    <property type="match status" value="1"/>
</dbReference>
<dbReference type="Gene3D" id="1.10.10.60">
    <property type="entry name" value="Homeodomain-like"/>
    <property type="match status" value="1"/>
</dbReference>
<dbReference type="SUPFAM" id="SSF48150">
    <property type="entry name" value="DNA-glycosylase"/>
    <property type="match status" value="1"/>
</dbReference>
<organism evidence="9 10">
    <name type="scientific">Kribbella albertanoniae</name>
    <dbReference type="NCBI Taxonomy" id="1266829"/>
    <lineage>
        <taxon>Bacteria</taxon>
        <taxon>Bacillati</taxon>
        <taxon>Actinomycetota</taxon>
        <taxon>Actinomycetes</taxon>
        <taxon>Propionibacteriales</taxon>
        <taxon>Kribbellaceae</taxon>
        <taxon>Kribbella</taxon>
    </lineage>
</organism>
<dbReference type="Gene3D" id="3.30.310.20">
    <property type="entry name" value="DNA-3-methyladenine glycosylase AlkA, N-terminal domain"/>
    <property type="match status" value="1"/>
</dbReference>
<dbReference type="PROSITE" id="PS01124">
    <property type="entry name" value="HTH_ARAC_FAMILY_2"/>
    <property type="match status" value="1"/>
</dbReference>
<evidence type="ECO:0000256" key="5">
    <source>
        <dbReference type="ARBA" id="ARBA00023159"/>
    </source>
</evidence>
<keyword evidence="4" id="KW-0238">DNA-binding</keyword>
<dbReference type="SUPFAM" id="SSF55945">
    <property type="entry name" value="TATA-box binding protein-like"/>
    <property type="match status" value="1"/>
</dbReference>
<dbReference type="GO" id="GO:0008168">
    <property type="term" value="F:methyltransferase activity"/>
    <property type="evidence" value="ECO:0007669"/>
    <property type="project" value="UniProtKB-KW"/>
</dbReference>
<dbReference type="InterPro" id="IPR009057">
    <property type="entry name" value="Homeodomain-like_sf"/>
</dbReference>
<dbReference type="InterPro" id="IPR018060">
    <property type="entry name" value="HTH_AraC"/>
</dbReference>
<dbReference type="Proteomes" id="UP000295075">
    <property type="component" value="Unassembled WGS sequence"/>
</dbReference>
<dbReference type="PANTHER" id="PTHR46796:SF6">
    <property type="entry name" value="ARAC SUBFAMILY"/>
    <property type="match status" value="1"/>
</dbReference>
<keyword evidence="10" id="KW-1185">Reference proteome</keyword>
<dbReference type="InterPro" id="IPR010316">
    <property type="entry name" value="AlkA_N"/>
</dbReference>
<gene>
    <name evidence="9" type="ORF">E1261_43145</name>
</gene>
<dbReference type="GO" id="GO:0008270">
    <property type="term" value="F:zinc ion binding"/>
    <property type="evidence" value="ECO:0007669"/>
    <property type="project" value="InterPro"/>
</dbReference>
<dbReference type="GO" id="GO:0043565">
    <property type="term" value="F:sequence-specific DNA binding"/>
    <property type="evidence" value="ECO:0007669"/>
    <property type="project" value="InterPro"/>
</dbReference>
<dbReference type="PANTHER" id="PTHR46796">
    <property type="entry name" value="HTH-TYPE TRANSCRIPTIONAL ACTIVATOR RHAS-RELATED"/>
    <property type="match status" value="1"/>
</dbReference>
<evidence type="ECO:0000259" key="8">
    <source>
        <dbReference type="PROSITE" id="PS01124"/>
    </source>
</evidence>
<dbReference type="EMBL" id="SMKA01000419">
    <property type="protein sequence ID" value="TDC14403.1"/>
    <property type="molecule type" value="Genomic_DNA"/>
</dbReference>
<dbReference type="InterPro" id="IPR004026">
    <property type="entry name" value="Ada_DNA_repair_Zn-bd"/>
</dbReference>
<feature type="region of interest" description="Disordered" evidence="7">
    <location>
        <begin position="308"/>
        <end position="327"/>
    </location>
</feature>
<dbReference type="InterPro" id="IPR050204">
    <property type="entry name" value="AraC_XylS_family_regulators"/>
</dbReference>
<keyword evidence="3" id="KW-0805">Transcription regulation</keyword>
<proteinExistence type="predicted"/>
<dbReference type="SMART" id="SM00342">
    <property type="entry name" value="HTH_ARAC"/>
    <property type="match status" value="1"/>
</dbReference>
<dbReference type="InterPro" id="IPR011257">
    <property type="entry name" value="DNA_glycosylase"/>
</dbReference>
<dbReference type="InterPro" id="IPR035451">
    <property type="entry name" value="Ada-like_dom_sf"/>
</dbReference>
<dbReference type="AlphaFoldDB" id="A0A4R4P199"/>
<evidence type="ECO:0000256" key="3">
    <source>
        <dbReference type="ARBA" id="ARBA00023015"/>
    </source>
</evidence>
<evidence type="ECO:0000313" key="9">
    <source>
        <dbReference type="EMBL" id="TDC14403.1"/>
    </source>
</evidence>
<dbReference type="Pfam" id="PF12833">
    <property type="entry name" value="HTH_18"/>
    <property type="match status" value="1"/>
</dbReference>
<keyword evidence="2" id="KW-0808">Transferase</keyword>
<comment type="caution">
    <text evidence="9">The sequence shown here is derived from an EMBL/GenBank/DDBJ whole genome shotgun (WGS) entry which is preliminary data.</text>
</comment>
<evidence type="ECO:0000256" key="1">
    <source>
        <dbReference type="ARBA" id="ARBA00001947"/>
    </source>
</evidence>
<dbReference type="Pfam" id="PF02805">
    <property type="entry name" value="Ada_Zn_binding"/>
    <property type="match status" value="1"/>
</dbReference>